<dbReference type="Pfam" id="PF00482">
    <property type="entry name" value="T2SSF"/>
    <property type="match status" value="1"/>
</dbReference>
<evidence type="ECO:0000256" key="5">
    <source>
        <dbReference type="ARBA" id="ARBA00023136"/>
    </source>
</evidence>
<feature type="transmembrane region" description="Helical" evidence="6">
    <location>
        <begin position="54"/>
        <end position="70"/>
    </location>
</feature>
<reference evidence="8" key="1">
    <citation type="submission" date="2020-05" db="EMBL/GenBank/DDBJ databases">
        <authorList>
            <person name="Chiriac C."/>
            <person name="Salcher M."/>
            <person name="Ghai R."/>
            <person name="Kavagutti S V."/>
        </authorList>
    </citation>
    <scope>NUCLEOTIDE SEQUENCE</scope>
</reference>
<accession>A0A6J6GG15</accession>
<sequence length="261" mass="28545">MSNYKNTQVFKSESGVVGLRNRAEQVNPKVVLIYLASSVSGFIVATLITSSPIIGVPFALITTTIPFILLRRKAENNRILLQNLWPEILDHIISGLQSGLSLAETLVALGSRGPIKTRSIFQLFSENLRNGMNFESALTEVKIEFNDGTADQVCEVLDFARLAGSRDTSLTLRTLSNFIRSDLALRAEIQAKHSWVKNSAALAAIAPWVLLLLLASQPNTLIAYTSGAGFGILIIGALLTVVAYFWMDKVGKLKAIPRIFE</sequence>
<comment type="subcellular location">
    <subcellularLocation>
        <location evidence="1">Cell membrane</location>
        <topology evidence="1">Multi-pass membrane protein</topology>
    </subcellularLocation>
</comment>
<evidence type="ECO:0000256" key="6">
    <source>
        <dbReference type="SAM" id="Phobius"/>
    </source>
</evidence>
<dbReference type="PANTHER" id="PTHR35007:SF2">
    <property type="entry name" value="PILUS ASSEMBLE PROTEIN"/>
    <property type="match status" value="1"/>
</dbReference>
<evidence type="ECO:0000256" key="4">
    <source>
        <dbReference type="ARBA" id="ARBA00022989"/>
    </source>
</evidence>
<dbReference type="GO" id="GO:0005886">
    <property type="term" value="C:plasma membrane"/>
    <property type="evidence" value="ECO:0007669"/>
    <property type="project" value="UniProtKB-SubCell"/>
</dbReference>
<protein>
    <submittedName>
        <fullName evidence="8">Unannotated protein</fullName>
    </submittedName>
</protein>
<dbReference type="AlphaFoldDB" id="A0A6J6GG15"/>
<dbReference type="InterPro" id="IPR018076">
    <property type="entry name" value="T2SS_GspF_dom"/>
</dbReference>
<keyword evidence="5 6" id="KW-0472">Membrane</keyword>
<name>A0A6J6GG15_9ZZZZ</name>
<organism evidence="8">
    <name type="scientific">freshwater metagenome</name>
    <dbReference type="NCBI Taxonomy" id="449393"/>
    <lineage>
        <taxon>unclassified sequences</taxon>
        <taxon>metagenomes</taxon>
        <taxon>ecological metagenomes</taxon>
    </lineage>
</organism>
<evidence type="ECO:0000256" key="2">
    <source>
        <dbReference type="ARBA" id="ARBA00022475"/>
    </source>
</evidence>
<evidence type="ECO:0000259" key="7">
    <source>
        <dbReference type="Pfam" id="PF00482"/>
    </source>
</evidence>
<feature type="transmembrane region" description="Helical" evidence="6">
    <location>
        <begin position="221"/>
        <end position="246"/>
    </location>
</feature>
<feature type="domain" description="Type II secretion system protein GspF" evidence="7">
    <location>
        <begin position="89"/>
        <end position="214"/>
    </location>
</feature>
<feature type="transmembrane region" description="Helical" evidence="6">
    <location>
        <begin position="195"/>
        <end position="215"/>
    </location>
</feature>
<feature type="transmembrane region" description="Helical" evidence="6">
    <location>
        <begin position="30"/>
        <end position="48"/>
    </location>
</feature>
<keyword evidence="4 6" id="KW-1133">Transmembrane helix</keyword>
<gene>
    <name evidence="8" type="ORF">UFOPK1842_00103</name>
</gene>
<evidence type="ECO:0000256" key="3">
    <source>
        <dbReference type="ARBA" id="ARBA00022692"/>
    </source>
</evidence>
<evidence type="ECO:0000256" key="1">
    <source>
        <dbReference type="ARBA" id="ARBA00004651"/>
    </source>
</evidence>
<proteinExistence type="predicted"/>
<keyword evidence="2" id="KW-1003">Cell membrane</keyword>
<keyword evidence="3 6" id="KW-0812">Transmembrane</keyword>
<dbReference type="EMBL" id="CAEZUQ010000005">
    <property type="protein sequence ID" value="CAB4600282.1"/>
    <property type="molecule type" value="Genomic_DNA"/>
</dbReference>
<evidence type="ECO:0000313" key="8">
    <source>
        <dbReference type="EMBL" id="CAB4600282.1"/>
    </source>
</evidence>
<dbReference type="PANTHER" id="PTHR35007">
    <property type="entry name" value="INTEGRAL MEMBRANE PROTEIN-RELATED"/>
    <property type="match status" value="1"/>
</dbReference>